<evidence type="ECO:0000313" key="3">
    <source>
        <dbReference type="Proteomes" id="UP000179251"/>
    </source>
</evidence>
<sequence>METWSEFQWWHVALMGFVWLGPITAFMLMQKRASKLVTDREHLTGLGIIGLITSFFWLIIYPFFVTMTDSSMQNFFMGQMSKKVAVVDKNDNIIAYNLRFAFLKPWPLSEYRIVSYPTEISFAIHIQPITKNPKVVPLEVYIVVRIRDGISGEQIREYILSQKGQEFAALEFKKQVFDFLQHRLPQDEAMRLNPFDPSSIERLHKLLSKELNHRLEFHEVTDVWLYIR</sequence>
<feature type="transmembrane region" description="Helical" evidence="1">
    <location>
        <begin position="12"/>
        <end position="30"/>
    </location>
</feature>
<protein>
    <recommendedName>
        <fullName evidence="4">Band 7 domain-containing protein</fullName>
    </recommendedName>
</protein>
<keyword evidence="1" id="KW-0472">Membrane</keyword>
<reference evidence="2 3" key="1">
    <citation type="journal article" date="2016" name="Nat. Commun.">
        <title>Thousands of microbial genomes shed light on interconnected biogeochemical processes in an aquifer system.</title>
        <authorList>
            <person name="Anantharaman K."/>
            <person name="Brown C.T."/>
            <person name="Hug L.A."/>
            <person name="Sharon I."/>
            <person name="Castelle C.J."/>
            <person name="Probst A.J."/>
            <person name="Thomas B.C."/>
            <person name="Singh A."/>
            <person name="Wilkins M.J."/>
            <person name="Karaoz U."/>
            <person name="Brodie E.L."/>
            <person name="Williams K.H."/>
            <person name="Hubbard S.S."/>
            <person name="Banfield J.F."/>
        </authorList>
    </citation>
    <scope>NUCLEOTIDE SEQUENCE [LARGE SCALE GENOMIC DNA]</scope>
</reference>
<name>A0A1F5VF53_9BACT</name>
<feature type="transmembrane region" description="Helical" evidence="1">
    <location>
        <begin position="42"/>
        <end position="64"/>
    </location>
</feature>
<proteinExistence type="predicted"/>
<dbReference type="AlphaFoldDB" id="A0A1F5VF53"/>
<evidence type="ECO:0008006" key="4">
    <source>
        <dbReference type="Google" id="ProtNLM"/>
    </source>
</evidence>
<accession>A0A1F5VF53</accession>
<organism evidence="2 3">
    <name type="scientific">Candidatus Giovannonibacteria bacterium RIFCSPHIGHO2_01_FULL_45_23</name>
    <dbReference type="NCBI Taxonomy" id="1798325"/>
    <lineage>
        <taxon>Bacteria</taxon>
        <taxon>Candidatus Giovannoniibacteriota</taxon>
    </lineage>
</organism>
<comment type="caution">
    <text evidence="2">The sequence shown here is derived from an EMBL/GenBank/DDBJ whole genome shotgun (WGS) entry which is preliminary data.</text>
</comment>
<gene>
    <name evidence="2" type="ORF">A2834_01820</name>
</gene>
<evidence type="ECO:0000256" key="1">
    <source>
        <dbReference type="SAM" id="Phobius"/>
    </source>
</evidence>
<keyword evidence="1" id="KW-0812">Transmembrane</keyword>
<dbReference type="STRING" id="1798325.A2834_01820"/>
<dbReference type="EMBL" id="MFHD01000023">
    <property type="protein sequence ID" value="OGF62044.1"/>
    <property type="molecule type" value="Genomic_DNA"/>
</dbReference>
<evidence type="ECO:0000313" key="2">
    <source>
        <dbReference type="EMBL" id="OGF62044.1"/>
    </source>
</evidence>
<keyword evidence="1" id="KW-1133">Transmembrane helix</keyword>
<dbReference type="Proteomes" id="UP000179251">
    <property type="component" value="Unassembled WGS sequence"/>
</dbReference>